<evidence type="ECO:0000313" key="1">
    <source>
        <dbReference type="EMBL" id="AGB07304.1"/>
    </source>
</evidence>
<proteinExistence type="predicted"/>
<dbReference type="OrthoDB" id="34352at10239"/>
<accession>V9LZM4</accession>
<dbReference type="Proteomes" id="UP000272155">
    <property type="component" value="Segment"/>
</dbReference>
<dbReference type="KEGG" id="vg:40103066"/>
<name>V9LZM4_9CAUD</name>
<evidence type="ECO:0000313" key="2">
    <source>
        <dbReference type="Proteomes" id="UP000272155"/>
    </source>
</evidence>
<dbReference type="EMBL" id="KC131130">
    <property type="protein sequence ID" value="AGB07304.1"/>
    <property type="molecule type" value="Genomic_DNA"/>
</dbReference>
<sequence>MENELKAFLDSCVMFGERPTGKYIHVGDHEVLIIIRHVGQGEDQLPVVEYEELPEHLSKIHADLLNYFDTGIVLNGSELIPESSPFQYMWVVEDYIVGLSVTPLNKE</sequence>
<protein>
    <submittedName>
        <fullName evidence="1">Uncharacterized protein</fullName>
    </submittedName>
</protein>
<organism evidence="1 2">
    <name type="scientific">Vibrio phage VP4B</name>
    <dbReference type="NCBI Taxonomy" id="1262540"/>
    <lineage>
        <taxon>Viruses</taxon>
        <taxon>Duplodnaviria</taxon>
        <taxon>Heunggongvirae</taxon>
        <taxon>Uroviricota</taxon>
        <taxon>Caudoviricetes</taxon>
        <taxon>Chimalliviridae</taxon>
        <taxon>Gorgonvirinae</taxon>
        <taxon>Tidunavirus</taxon>
        <taxon>Tidunavirus VP4B</taxon>
    </lineage>
</organism>
<dbReference type="GeneID" id="40103066"/>
<keyword evidence="2" id="KW-1185">Reference proteome</keyword>
<dbReference type="RefSeq" id="YP_009626166.1">
    <property type="nucleotide sequence ID" value="NC_042136.1"/>
</dbReference>
<reference evidence="1 2" key="1">
    <citation type="submission" date="2012-11" db="EMBL/GenBank/DDBJ databases">
        <title>Complete genome sequence of a novel phiKZ-like Vibrio phage.</title>
        <authorList>
            <person name="Luo Z."/>
            <person name="Yu Y."/>
        </authorList>
    </citation>
    <scope>NUCLEOTIDE SEQUENCE [LARGE SCALE GENOMIC DNA]</scope>
</reference>